<dbReference type="Gene3D" id="3.30.70.1320">
    <property type="entry name" value="Multidrug efflux transporter AcrB pore domain like"/>
    <property type="match status" value="1"/>
</dbReference>
<dbReference type="AlphaFoldDB" id="A0A1M7HAX9"/>
<dbReference type="SUPFAM" id="SSF82714">
    <property type="entry name" value="Multidrug efflux transporter AcrB TolC docking domain, DN and DC subdomains"/>
    <property type="match status" value="1"/>
</dbReference>
<reference evidence="2" key="1">
    <citation type="submission" date="2016-11" db="EMBL/GenBank/DDBJ databases">
        <authorList>
            <person name="Varghese N."/>
            <person name="Submissions S."/>
        </authorList>
    </citation>
    <scope>NUCLEOTIDE SEQUENCE [LARGE SCALE GENOMIC DNA]</scope>
    <source>
        <strain evidence="2">DSM 18569</strain>
    </source>
</reference>
<dbReference type="Gene3D" id="1.20.1640.10">
    <property type="entry name" value="Multidrug efflux transporter AcrB transmembrane domain"/>
    <property type="match status" value="1"/>
</dbReference>
<dbReference type="GO" id="GO:0042910">
    <property type="term" value="F:xenobiotic transmembrane transporter activity"/>
    <property type="evidence" value="ECO:0007669"/>
    <property type="project" value="TreeGrafter"/>
</dbReference>
<dbReference type="STRING" id="1121959.SAMN02746009_04190"/>
<dbReference type="Gene3D" id="3.30.70.1430">
    <property type="entry name" value="Multidrug efflux transporter AcrB pore domain"/>
    <property type="match status" value="1"/>
</dbReference>
<proteinExistence type="predicted"/>
<dbReference type="Gene3D" id="3.30.2090.10">
    <property type="entry name" value="Multidrug efflux transporter AcrB TolC docking domain, DN and DC subdomains"/>
    <property type="match status" value="1"/>
</dbReference>
<protein>
    <submittedName>
        <fullName evidence="1">AcrB/AcrD/AcrF family protein</fullName>
    </submittedName>
</protein>
<feature type="non-terminal residue" evidence="1">
    <location>
        <position position="319"/>
    </location>
</feature>
<dbReference type="PANTHER" id="PTHR32063">
    <property type="match status" value="1"/>
</dbReference>
<dbReference type="OrthoDB" id="636130at2"/>
<dbReference type="Pfam" id="PF00873">
    <property type="entry name" value="ACR_tran"/>
    <property type="match status" value="1"/>
</dbReference>
<sequence length="319" mass="34201">MLDKIIRFALQNRLLMLAFAVGLLIAGSYTANQLPVDVLPDLDRPRVTVFLEAPGMAPEEVEALVTLPVETALNGATGVSAVRSNSAIGLGMVFVEFDYGTDIFTARQIVSEKLQTTGEQLPQGVTPVLGPISSVMGQIMLVGLSGGKQTNAADLRTLANYTVRQRLLSIPGVAQVIPIGGDNLQYQVLLDMARLTATGLTVNQVEEALRRSNLNTTGNFFDRNGSEVLIRNLGRLRSVQDIENIIVGYREQSPIRVADVAKVEFGARFKRGDGSVNGKPAVILSIEKQPGAATVGLTEAVEKALVELKPSLPKDVQVN</sequence>
<name>A0A1M7HAX9_9BACT</name>
<dbReference type="InterPro" id="IPR027463">
    <property type="entry name" value="AcrB_DN_DC_subdom"/>
</dbReference>
<dbReference type="Proteomes" id="UP000183947">
    <property type="component" value="Unassembled WGS sequence"/>
</dbReference>
<accession>A0A1M7HAX9</accession>
<dbReference type="SUPFAM" id="SSF82693">
    <property type="entry name" value="Multidrug efflux transporter AcrB pore domain, PN1, PN2, PC1 and PC2 subdomains"/>
    <property type="match status" value="2"/>
</dbReference>
<dbReference type="RefSeq" id="WP_139252475.1">
    <property type="nucleotide sequence ID" value="NZ_FRAS01000046.1"/>
</dbReference>
<dbReference type="EMBL" id="FRAS01000046">
    <property type="protein sequence ID" value="SHM25580.1"/>
    <property type="molecule type" value="Genomic_DNA"/>
</dbReference>
<keyword evidence="2" id="KW-1185">Reference proteome</keyword>
<dbReference type="InterPro" id="IPR001036">
    <property type="entry name" value="Acrflvin-R"/>
</dbReference>
<organism evidence="1 2">
    <name type="scientific">Hymenobacter psychrotolerans DSM 18569</name>
    <dbReference type="NCBI Taxonomy" id="1121959"/>
    <lineage>
        <taxon>Bacteria</taxon>
        <taxon>Pseudomonadati</taxon>
        <taxon>Bacteroidota</taxon>
        <taxon>Cytophagia</taxon>
        <taxon>Cytophagales</taxon>
        <taxon>Hymenobacteraceae</taxon>
        <taxon>Hymenobacter</taxon>
    </lineage>
</organism>
<evidence type="ECO:0000313" key="1">
    <source>
        <dbReference type="EMBL" id="SHM25580.1"/>
    </source>
</evidence>
<dbReference type="PANTHER" id="PTHR32063:SF4">
    <property type="entry name" value="SLR6043 PROTEIN"/>
    <property type="match status" value="1"/>
</dbReference>
<gene>
    <name evidence="1" type="ORF">SAMN02746009_04190</name>
</gene>
<dbReference type="GO" id="GO:0005886">
    <property type="term" value="C:plasma membrane"/>
    <property type="evidence" value="ECO:0007669"/>
    <property type="project" value="TreeGrafter"/>
</dbReference>
<evidence type="ECO:0000313" key="2">
    <source>
        <dbReference type="Proteomes" id="UP000183947"/>
    </source>
</evidence>